<comment type="similarity">
    <text evidence="2">Belongs to the peptidase M24B family.</text>
</comment>
<evidence type="ECO:0000313" key="8">
    <source>
        <dbReference type="EMBL" id="KAJ6434423.1"/>
    </source>
</evidence>
<keyword evidence="4" id="KW-0378">Hydrolase</keyword>
<keyword evidence="5" id="KW-0464">Manganese</keyword>
<dbReference type="Pfam" id="PF16189">
    <property type="entry name" value="Creatinase_N_2"/>
    <property type="match status" value="1"/>
</dbReference>
<dbReference type="Pfam" id="PF01321">
    <property type="entry name" value="Creatinase_N"/>
    <property type="match status" value="1"/>
</dbReference>
<dbReference type="FunFam" id="3.90.230.10:FF:000007">
    <property type="entry name" value="Xaa-Pro aminopeptidase P"/>
    <property type="match status" value="1"/>
</dbReference>
<evidence type="ECO:0000256" key="4">
    <source>
        <dbReference type="ARBA" id="ARBA00022801"/>
    </source>
</evidence>
<proteinExistence type="inferred from homology"/>
<reference evidence="8 9" key="1">
    <citation type="journal article" date="2023" name="Int. J. Mol. Sci.">
        <title>De Novo Assembly and Annotation of 11 Diverse Shrub Willow (Salix) Genomes Reveals Novel Gene Organization in Sex-Linked Regions.</title>
        <authorList>
            <person name="Hyden B."/>
            <person name="Feng K."/>
            <person name="Yates T.B."/>
            <person name="Jawdy S."/>
            <person name="Cereghino C."/>
            <person name="Smart L.B."/>
            <person name="Muchero W."/>
        </authorList>
    </citation>
    <scope>NUCLEOTIDE SEQUENCE [LARGE SCALE GENOMIC DNA]</scope>
    <source>
        <tissue evidence="8">Shoot tip</tissue>
    </source>
</reference>
<dbReference type="GO" id="GO:0005737">
    <property type="term" value="C:cytoplasm"/>
    <property type="evidence" value="ECO:0007669"/>
    <property type="project" value="UniProtKB-ARBA"/>
</dbReference>
<comment type="caution">
    <text evidence="8">The sequence shown here is derived from an EMBL/GenBank/DDBJ whole genome shotgun (WGS) entry which is preliminary data.</text>
</comment>
<keyword evidence="9" id="KW-1185">Reference proteome</keyword>
<name>A0AAD6L351_9ROSI</name>
<evidence type="ECO:0000259" key="7">
    <source>
        <dbReference type="Pfam" id="PF01321"/>
    </source>
</evidence>
<organism evidence="8 9">
    <name type="scientific">Salix udensis</name>
    <dbReference type="NCBI Taxonomy" id="889485"/>
    <lineage>
        <taxon>Eukaryota</taxon>
        <taxon>Viridiplantae</taxon>
        <taxon>Streptophyta</taxon>
        <taxon>Embryophyta</taxon>
        <taxon>Tracheophyta</taxon>
        <taxon>Spermatophyta</taxon>
        <taxon>Magnoliopsida</taxon>
        <taxon>eudicotyledons</taxon>
        <taxon>Gunneridae</taxon>
        <taxon>Pentapetalae</taxon>
        <taxon>rosids</taxon>
        <taxon>fabids</taxon>
        <taxon>Malpighiales</taxon>
        <taxon>Salicaceae</taxon>
        <taxon>Saliceae</taxon>
        <taxon>Salix</taxon>
    </lineage>
</organism>
<dbReference type="EMBL" id="JAPFFJ010000002">
    <property type="protein sequence ID" value="KAJ6434423.1"/>
    <property type="molecule type" value="Genomic_DNA"/>
</dbReference>
<dbReference type="PANTHER" id="PTHR43763:SF6">
    <property type="entry name" value="XAA-PRO AMINOPEPTIDASE 1"/>
    <property type="match status" value="1"/>
</dbReference>
<dbReference type="Pfam" id="PF00557">
    <property type="entry name" value="Peptidase_M24"/>
    <property type="match status" value="1"/>
</dbReference>
<dbReference type="InterPro" id="IPR000587">
    <property type="entry name" value="Creatinase_N"/>
</dbReference>
<dbReference type="InterPro" id="IPR050422">
    <property type="entry name" value="X-Pro_aminopeptidase_P"/>
</dbReference>
<comment type="cofactor">
    <cofactor evidence="1">
        <name>Mn(2+)</name>
        <dbReference type="ChEBI" id="CHEBI:29035"/>
    </cofactor>
</comment>
<dbReference type="InterPro" id="IPR000994">
    <property type="entry name" value="Pept_M24"/>
</dbReference>
<evidence type="ECO:0000259" key="6">
    <source>
        <dbReference type="Pfam" id="PF00557"/>
    </source>
</evidence>
<evidence type="ECO:0008006" key="10">
    <source>
        <dbReference type="Google" id="ProtNLM"/>
    </source>
</evidence>
<evidence type="ECO:0000313" key="9">
    <source>
        <dbReference type="Proteomes" id="UP001162972"/>
    </source>
</evidence>
<protein>
    <recommendedName>
        <fullName evidence="10">Metallopeptidase M24 family protein</fullName>
    </recommendedName>
</protein>
<evidence type="ECO:0000256" key="3">
    <source>
        <dbReference type="ARBA" id="ARBA00022723"/>
    </source>
</evidence>
<gene>
    <name evidence="8" type="ORF">OIU84_018020</name>
</gene>
<feature type="domain" description="Peptidase M24" evidence="6">
    <location>
        <begin position="361"/>
        <end position="521"/>
    </location>
</feature>
<accession>A0AAD6L351</accession>
<dbReference type="GO" id="GO:0046872">
    <property type="term" value="F:metal ion binding"/>
    <property type="evidence" value="ECO:0007669"/>
    <property type="project" value="UniProtKB-KW"/>
</dbReference>
<dbReference type="Proteomes" id="UP001162972">
    <property type="component" value="Chromosome 13"/>
</dbReference>
<dbReference type="SUPFAM" id="SSF55920">
    <property type="entry name" value="Creatinase/aminopeptidase"/>
    <property type="match status" value="1"/>
</dbReference>
<dbReference type="InterPro" id="IPR029149">
    <property type="entry name" value="Creatin/AminoP/Spt16_N"/>
</dbReference>
<feature type="domain" description="Creatinase N-terminal" evidence="7">
    <location>
        <begin position="84"/>
        <end position="210"/>
    </location>
</feature>
<sequence>MHSISSPAVMHPLSLSASSRFLSHKLLIPSSFFSNFKTTHQGFHINFTKVPTFIRNCTSPPVSAKPSSQIRWNRTKKSEPDKKLQALRELFSRPGIGIDAYIIPSQDAHQSEFIAECYMRRAYISGFTGSAGTVVVTKEKAALWTDGRYFLQAEKQLNSNWILMRAGNPGVPTTSEWLNDVLAPGAKVGVDPFLFSFDAAEELKEAIAKKNHKLVYLYNPNLVDEIWKGSRPMPPNKPIRVHELKYAGVDVASKLSFLRSELLDTCSSAIIVSMLDEIAWLLNLRGSDVPHSPVMYAYLIVEPYDTILSEVESLAAKGAELWFDTSSVNAAIVNTYKSACDRHFEIHASGRKAVKNHAELEGMRNSHLRDAAALAQFWVWLEEEVDKAVKLTEVDVADKLLEFRSKQAGFIDTSFDTISGSGANGAIIHYKPEPESCSVVDPKKLFLLDSGAQYVDGTTDVTRTVHFGEPTAREKECFTRVLQGHIALDEAVFPENTPGFVLDAFARSSLWKIGLDYRHGTCPANLLLDLICEGKFYEGIHF</sequence>
<dbReference type="Gene3D" id="3.90.230.10">
    <property type="entry name" value="Creatinase/methionine aminopeptidase superfamily"/>
    <property type="match status" value="1"/>
</dbReference>
<evidence type="ECO:0000256" key="2">
    <source>
        <dbReference type="ARBA" id="ARBA00008766"/>
    </source>
</evidence>
<dbReference type="FunFam" id="3.40.350.10:FF:000003">
    <property type="entry name" value="Xaa-pro aminopeptidase P"/>
    <property type="match status" value="1"/>
</dbReference>
<evidence type="ECO:0000256" key="5">
    <source>
        <dbReference type="ARBA" id="ARBA00023211"/>
    </source>
</evidence>
<evidence type="ECO:0000256" key="1">
    <source>
        <dbReference type="ARBA" id="ARBA00001936"/>
    </source>
</evidence>
<dbReference type="Gene3D" id="3.40.350.10">
    <property type="entry name" value="Creatinase/prolidase N-terminal domain"/>
    <property type="match status" value="2"/>
</dbReference>
<dbReference type="AlphaFoldDB" id="A0AAD6L351"/>
<dbReference type="SUPFAM" id="SSF53092">
    <property type="entry name" value="Creatinase/prolidase N-terminal domain"/>
    <property type="match status" value="1"/>
</dbReference>
<dbReference type="PANTHER" id="PTHR43763">
    <property type="entry name" value="XAA-PRO AMINOPEPTIDASE 1"/>
    <property type="match status" value="1"/>
</dbReference>
<dbReference type="InterPro" id="IPR036005">
    <property type="entry name" value="Creatinase/aminopeptidase-like"/>
</dbReference>
<keyword evidence="3" id="KW-0479">Metal-binding</keyword>
<dbReference type="GO" id="GO:0016787">
    <property type="term" value="F:hydrolase activity"/>
    <property type="evidence" value="ECO:0007669"/>
    <property type="project" value="UniProtKB-KW"/>
</dbReference>